<dbReference type="STRING" id="1354746.A0A0B2UKC2"/>
<dbReference type="Gene3D" id="1.20.58.1030">
    <property type="match status" value="1"/>
</dbReference>
<dbReference type="GO" id="GO:1902983">
    <property type="term" value="P:DNA strand elongation involved in mitotic DNA replication"/>
    <property type="evidence" value="ECO:0007669"/>
    <property type="project" value="TreeGrafter"/>
</dbReference>
<proteinExistence type="inferred from homology"/>
<comment type="similarity">
    <text evidence="1">Belongs to the GINS1/PSF1 family.</text>
</comment>
<comment type="function">
    <text evidence="1">Required for correct functioning of the GINS complex, a complex that plays an essential role in the initiation of DNA replication, and progression of DNA replication forks. GINS complex seems to bind preferentially to single-stranded DNA.</text>
</comment>
<reference evidence="2 3" key="1">
    <citation type="journal article" date="2014" name="MBio">
        <title>The Ordospora colligata genome; evolution of extreme reduction in microsporidia and host-to-parasite horizontal gene transfer.</title>
        <authorList>
            <person name="Pombert J.-F."/>
            <person name="Haag K.L."/>
            <person name="Beidas S."/>
            <person name="Ebert D."/>
            <person name="Keeling P.J."/>
        </authorList>
    </citation>
    <scope>NUCLEOTIDE SEQUENCE [LARGE SCALE GENOMIC DNA]</scope>
    <source>
        <strain evidence="2 3">OC4</strain>
    </source>
</reference>
<dbReference type="Proteomes" id="UP000031056">
    <property type="component" value="Unassembled WGS sequence"/>
</dbReference>
<gene>
    <name evidence="2" type="ORF">M896_050860</name>
</gene>
<evidence type="ECO:0000313" key="2">
    <source>
        <dbReference type="EMBL" id="KHN69679.1"/>
    </source>
</evidence>
<evidence type="ECO:0000256" key="1">
    <source>
        <dbReference type="RuleBase" id="RU368085"/>
    </source>
</evidence>
<dbReference type="GeneID" id="26261739"/>
<dbReference type="PANTHER" id="PTHR12914:SF2">
    <property type="entry name" value="DNA REPLICATION COMPLEX GINS PROTEIN PSF1"/>
    <property type="match status" value="1"/>
</dbReference>
<dbReference type="InterPro" id="IPR005339">
    <property type="entry name" value="GINS_Psf1"/>
</dbReference>
<comment type="caution">
    <text evidence="2">The sequence shown here is derived from an EMBL/GenBank/DDBJ whole genome shotgun (WGS) entry which is preliminary data.</text>
</comment>
<protein>
    <recommendedName>
        <fullName evidence="1">DNA replication complex GINS protein PSF1</fullName>
    </recommendedName>
</protein>
<dbReference type="FunCoup" id="A0A0B2UKC2">
    <property type="interactions" value="95"/>
</dbReference>
<dbReference type="SUPFAM" id="SSF158573">
    <property type="entry name" value="GINS helical bundle-like"/>
    <property type="match status" value="1"/>
</dbReference>
<dbReference type="InterPro" id="IPR036224">
    <property type="entry name" value="GINS_bundle-like_dom_sf"/>
</dbReference>
<dbReference type="VEuPathDB" id="MicrosporidiaDB:M896_050860"/>
<dbReference type="HOGENOM" id="CLU_105494_0_0_1"/>
<dbReference type="PANTHER" id="PTHR12914">
    <property type="entry name" value="PARTNER OF SLD5"/>
    <property type="match status" value="1"/>
</dbReference>
<dbReference type="InParanoid" id="A0A0B2UKC2"/>
<sequence>MQFGEAGLRLLEDARSNTLKPYRHQEARTLCDENKLLCEMMDDLKRKAGNEVSEELSVNYIMLKYTKERNERILRAYWFHRSLHLFRCFFSGECNAGLLSSDELEYTSKYNSILKDYLLDFSVLDFTESMPPIDFFVSIITLEDCGIVMDADDVVELKKDRIYFIRKGTVTHLIKNGLVRMV</sequence>
<keyword evidence="1" id="KW-0235">DNA replication</keyword>
<name>A0A0B2UKC2_9MICR</name>
<dbReference type="EMBL" id="JOKQ01000005">
    <property type="protein sequence ID" value="KHN69679.1"/>
    <property type="molecule type" value="Genomic_DNA"/>
</dbReference>
<comment type="subcellular location">
    <subcellularLocation>
        <location evidence="1">Nucleus</location>
    </subcellularLocation>
</comment>
<keyword evidence="3" id="KW-1185">Reference proteome</keyword>
<keyword evidence="1" id="KW-0539">Nucleus</keyword>
<comment type="subunit">
    <text evidence="1">Component of the GINS complex.</text>
</comment>
<dbReference type="OrthoDB" id="10252587at2759"/>
<dbReference type="AlphaFoldDB" id="A0A0B2UKC2"/>
<accession>A0A0B2UKC2</accession>
<dbReference type="RefSeq" id="XP_014563721.1">
    <property type="nucleotide sequence ID" value="XM_014708235.1"/>
</dbReference>
<dbReference type="GO" id="GO:0000811">
    <property type="term" value="C:GINS complex"/>
    <property type="evidence" value="ECO:0007669"/>
    <property type="project" value="UniProtKB-UniRule"/>
</dbReference>
<organism evidence="2 3">
    <name type="scientific">Ordospora colligata OC4</name>
    <dbReference type="NCBI Taxonomy" id="1354746"/>
    <lineage>
        <taxon>Eukaryota</taxon>
        <taxon>Fungi</taxon>
        <taxon>Fungi incertae sedis</taxon>
        <taxon>Microsporidia</taxon>
        <taxon>Ordosporidae</taxon>
        <taxon>Ordospora</taxon>
    </lineage>
</organism>
<evidence type="ECO:0000313" key="3">
    <source>
        <dbReference type="Proteomes" id="UP000031056"/>
    </source>
</evidence>